<keyword evidence="5 7" id="KW-0964">Secreted</keyword>
<sequence length="458" mass="47647">MASLSGTLSIATRAMLAEQGAMQATTNNIANVNTPGYSRQIPIFSAVDPVVSGSTTYGNGVELRGYQSLRNRVLNLRIAEEQQNQSALQSYVSSMDQVQVAFSDASGGIGGALSAFFNSISQLSTQPDSTTLRQSVLSSANTLVNAFHTDASSLSSMQQGLDLEVKDQVNEVNRLTVQIASLNGRISAMQKLHQDPGTLSDQLDQSVSELSNLLDVSVTQTEDGISLTTANGVALVVGDKSFGLTTAADPDTGLSRVQAGEIDLTALLQKGSLGGVLRVRDEEVPSIQSQLDKLAAGLSTAMNAVHQTGFDLNGNPGGLLFSAPPSDGKNAAALISLAISDPAQLAMSGNGAAGDNTVANELLQIKNQAVVGNATPIDAYSQIVFNVGSDISDAQAGLDTSTSLLQQLQDQRGALSGVSLDEETANLLQFQRGFEAAAHLVSVVDEMMQTVIAMGVTQ</sequence>
<dbReference type="KEGG" id="aba:Acid345_2930"/>
<dbReference type="GO" id="GO:0009424">
    <property type="term" value="C:bacterial-type flagellum hook"/>
    <property type="evidence" value="ECO:0007669"/>
    <property type="project" value="UniProtKB-UniRule"/>
</dbReference>
<evidence type="ECO:0000256" key="4">
    <source>
        <dbReference type="ARBA" id="ARBA00016244"/>
    </source>
</evidence>
<keyword evidence="11" id="KW-0282">Flagellum</keyword>
<comment type="similarity">
    <text evidence="3 7">Belongs to the flagella basal body rod proteins family.</text>
</comment>
<evidence type="ECO:0000256" key="1">
    <source>
        <dbReference type="ARBA" id="ARBA00004365"/>
    </source>
</evidence>
<evidence type="ECO:0000313" key="12">
    <source>
        <dbReference type="Proteomes" id="UP000002432"/>
    </source>
</evidence>
<dbReference type="InterPro" id="IPR001444">
    <property type="entry name" value="Flag_bb_rod_N"/>
</dbReference>
<evidence type="ECO:0000256" key="3">
    <source>
        <dbReference type="ARBA" id="ARBA00009677"/>
    </source>
</evidence>
<dbReference type="PRINTS" id="PR01005">
    <property type="entry name" value="FLGHOOKAP1"/>
</dbReference>
<dbReference type="GO" id="GO:0005576">
    <property type="term" value="C:extracellular region"/>
    <property type="evidence" value="ECO:0007669"/>
    <property type="project" value="UniProtKB-SubCell"/>
</dbReference>
<protein>
    <recommendedName>
        <fullName evidence="4 7">Flagellar hook-associated protein 1</fullName>
        <shortName evidence="7">HAP1</shortName>
    </recommendedName>
</protein>
<evidence type="ECO:0000259" key="10">
    <source>
        <dbReference type="Pfam" id="PF22638"/>
    </source>
</evidence>
<name>Q1IMG9_KORVE</name>
<evidence type="ECO:0000259" key="9">
    <source>
        <dbReference type="Pfam" id="PF06429"/>
    </source>
</evidence>
<dbReference type="InterPro" id="IPR002371">
    <property type="entry name" value="FlgK"/>
</dbReference>
<evidence type="ECO:0000256" key="7">
    <source>
        <dbReference type="RuleBase" id="RU362065"/>
    </source>
</evidence>
<feature type="domain" description="Flagellar basal-body/hook protein C-terminal" evidence="9">
    <location>
        <begin position="415"/>
        <end position="453"/>
    </location>
</feature>
<feature type="domain" description="Flagellar basal body rod protein N-terminal" evidence="8">
    <location>
        <begin position="9"/>
        <end position="37"/>
    </location>
</feature>
<evidence type="ECO:0000256" key="5">
    <source>
        <dbReference type="ARBA" id="ARBA00022525"/>
    </source>
</evidence>
<dbReference type="NCBIfam" id="TIGR02492">
    <property type="entry name" value="flgK_ends"/>
    <property type="match status" value="1"/>
</dbReference>
<dbReference type="SUPFAM" id="SSF64518">
    <property type="entry name" value="Phase 1 flagellin"/>
    <property type="match status" value="1"/>
</dbReference>
<keyword evidence="6 7" id="KW-0975">Bacterial flagellum</keyword>
<organism evidence="11 12">
    <name type="scientific">Koribacter versatilis (strain Ellin345)</name>
    <dbReference type="NCBI Taxonomy" id="204669"/>
    <lineage>
        <taxon>Bacteria</taxon>
        <taxon>Pseudomonadati</taxon>
        <taxon>Acidobacteriota</taxon>
        <taxon>Terriglobia</taxon>
        <taxon>Terriglobales</taxon>
        <taxon>Candidatus Korobacteraceae</taxon>
        <taxon>Candidatus Korobacter</taxon>
    </lineage>
</organism>
<dbReference type="PROSITE" id="PS00588">
    <property type="entry name" value="FLAGELLA_BB_ROD"/>
    <property type="match status" value="1"/>
</dbReference>
<dbReference type="InterPro" id="IPR010930">
    <property type="entry name" value="Flg_bb/hook_C_dom"/>
</dbReference>
<dbReference type="EnsemblBacteria" id="ABF41931">
    <property type="protein sequence ID" value="ABF41931"/>
    <property type="gene ID" value="Acid345_2930"/>
</dbReference>
<dbReference type="PANTHER" id="PTHR30033:SF1">
    <property type="entry name" value="FLAGELLAR HOOK-ASSOCIATED PROTEIN 1"/>
    <property type="match status" value="1"/>
</dbReference>
<evidence type="ECO:0000259" key="8">
    <source>
        <dbReference type="Pfam" id="PF00460"/>
    </source>
</evidence>
<dbReference type="HOGENOM" id="CLU_012762_1_0_0"/>
<gene>
    <name evidence="7" type="primary">flgK</name>
    <name evidence="11" type="ordered locus">Acid345_2930</name>
</gene>
<keyword evidence="11" id="KW-0969">Cilium</keyword>
<feature type="domain" description="Flagellar hook-associated protein FlgK helical" evidence="10">
    <location>
        <begin position="95"/>
        <end position="321"/>
    </location>
</feature>
<reference evidence="11 12" key="1">
    <citation type="journal article" date="2009" name="Appl. Environ. Microbiol.">
        <title>Three genomes from the phylum Acidobacteria provide insight into the lifestyles of these microorganisms in soils.</title>
        <authorList>
            <person name="Ward N.L."/>
            <person name="Challacombe J.F."/>
            <person name="Janssen P.H."/>
            <person name="Henrissat B."/>
            <person name="Coutinho P.M."/>
            <person name="Wu M."/>
            <person name="Xie G."/>
            <person name="Haft D.H."/>
            <person name="Sait M."/>
            <person name="Badger J."/>
            <person name="Barabote R.D."/>
            <person name="Bradley B."/>
            <person name="Brettin T.S."/>
            <person name="Brinkac L.M."/>
            <person name="Bruce D."/>
            <person name="Creasy T."/>
            <person name="Daugherty S.C."/>
            <person name="Davidsen T.M."/>
            <person name="DeBoy R.T."/>
            <person name="Detter J.C."/>
            <person name="Dodson R.J."/>
            <person name="Durkin A.S."/>
            <person name="Ganapathy A."/>
            <person name="Gwinn-Giglio M."/>
            <person name="Han C.S."/>
            <person name="Khouri H."/>
            <person name="Kiss H."/>
            <person name="Kothari S.P."/>
            <person name="Madupu R."/>
            <person name="Nelson K.E."/>
            <person name="Nelson W.C."/>
            <person name="Paulsen I."/>
            <person name="Penn K."/>
            <person name="Ren Q."/>
            <person name="Rosovitz M.J."/>
            <person name="Selengut J.D."/>
            <person name="Shrivastava S."/>
            <person name="Sullivan S.A."/>
            <person name="Tapia R."/>
            <person name="Thompson L.S."/>
            <person name="Watkins K.L."/>
            <person name="Yang Q."/>
            <person name="Yu C."/>
            <person name="Zafar N."/>
            <person name="Zhou L."/>
            <person name="Kuske C.R."/>
        </authorList>
    </citation>
    <scope>NUCLEOTIDE SEQUENCE [LARGE SCALE GENOMIC DNA]</scope>
    <source>
        <strain evidence="11 12">Ellin345</strain>
    </source>
</reference>
<dbReference type="OrthoDB" id="9802553at2"/>
<dbReference type="InterPro" id="IPR053927">
    <property type="entry name" value="FlgK_helical"/>
</dbReference>
<dbReference type="Pfam" id="PF00460">
    <property type="entry name" value="Flg_bb_rod"/>
    <property type="match status" value="1"/>
</dbReference>
<keyword evidence="11" id="KW-0966">Cell projection</keyword>
<dbReference type="AlphaFoldDB" id="Q1IMG9"/>
<dbReference type="Proteomes" id="UP000002432">
    <property type="component" value="Chromosome"/>
</dbReference>
<evidence type="ECO:0000256" key="6">
    <source>
        <dbReference type="ARBA" id="ARBA00023143"/>
    </source>
</evidence>
<evidence type="ECO:0000313" key="11">
    <source>
        <dbReference type="EMBL" id="ABF41931.1"/>
    </source>
</evidence>
<evidence type="ECO:0000256" key="2">
    <source>
        <dbReference type="ARBA" id="ARBA00004613"/>
    </source>
</evidence>
<dbReference type="InterPro" id="IPR019776">
    <property type="entry name" value="Flagellar_basal_body_rod_CS"/>
</dbReference>
<dbReference type="RefSeq" id="WP_011523732.1">
    <property type="nucleotide sequence ID" value="NC_008009.1"/>
</dbReference>
<dbReference type="GO" id="GO:0005198">
    <property type="term" value="F:structural molecule activity"/>
    <property type="evidence" value="ECO:0007669"/>
    <property type="project" value="UniProtKB-UniRule"/>
</dbReference>
<proteinExistence type="inferred from homology"/>
<dbReference type="Pfam" id="PF22638">
    <property type="entry name" value="FlgK_D1"/>
    <property type="match status" value="1"/>
</dbReference>
<dbReference type="PANTHER" id="PTHR30033">
    <property type="entry name" value="FLAGELLAR HOOK-ASSOCIATED PROTEIN 1"/>
    <property type="match status" value="1"/>
</dbReference>
<dbReference type="EMBL" id="CP000360">
    <property type="protein sequence ID" value="ABF41931.1"/>
    <property type="molecule type" value="Genomic_DNA"/>
</dbReference>
<dbReference type="GO" id="GO:0044780">
    <property type="term" value="P:bacterial-type flagellum assembly"/>
    <property type="evidence" value="ECO:0007669"/>
    <property type="project" value="InterPro"/>
</dbReference>
<comment type="subcellular location">
    <subcellularLocation>
        <location evidence="1 7">Bacterial flagellum</location>
    </subcellularLocation>
    <subcellularLocation>
        <location evidence="2 7">Secreted</location>
    </subcellularLocation>
</comment>
<dbReference type="eggNOG" id="COG1256">
    <property type="taxonomic scope" value="Bacteria"/>
</dbReference>
<keyword evidence="12" id="KW-1185">Reference proteome</keyword>
<dbReference type="Pfam" id="PF06429">
    <property type="entry name" value="Flg_bbr_C"/>
    <property type="match status" value="1"/>
</dbReference>
<dbReference type="STRING" id="204669.Acid345_2930"/>
<accession>Q1IMG9</accession>